<organism evidence="5">
    <name type="scientific">Mucochytrium quahogii</name>
    <dbReference type="NCBI Taxonomy" id="96639"/>
    <lineage>
        <taxon>Eukaryota</taxon>
        <taxon>Sar</taxon>
        <taxon>Stramenopiles</taxon>
        <taxon>Bigyra</taxon>
        <taxon>Labyrinthulomycetes</taxon>
        <taxon>Thraustochytrida</taxon>
        <taxon>Thraustochytriidae</taxon>
        <taxon>Mucochytrium</taxon>
    </lineage>
</organism>
<proteinExistence type="inferred from homology"/>
<dbReference type="CDD" id="cd02248">
    <property type="entry name" value="Peptidase_C1A"/>
    <property type="match status" value="1"/>
</dbReference>
<evidence type="ECO:0000313" key="6">
    <source>
        <dbReference type="EMBL" id="CAD9703216.1"/>
    </source>
</evidence>
<sequence length="459" mass="49343">MVRVNCFALFAGVICLGVSGGAGNDAVLRQFEGLMQKYRNDQAAVDALESLVLKNGDHLLQSTGPAMLTAAENAYKEMEQNTPSLQSLPSRQKQLRKLIYQKNYIEVKQLNDNKNTDTVFNLLTPRLLWHSSERKSPKMADLGNIANVSSSPLKVGDIEGVAAVVDYRSSGILGPVLNQESCGGCWAFAAVGAMQAAYAKQNRMLYTLSPQQLISCDSTQKGCQGGIYNSLWYPGGYCANNGVTTNDLAPFQSSKGFPPTCGSLNIDVPILRASGVVQLMSNNQNTNANMKVAVMQQPVAISIYASCNSFMAYKSGILSLDDCNCVNNEGIDHGVLLVGYDTTGETPYWIIKNSWGPDWGMEGYAYLEIASEDANNFNLDVGGMTVGGTCGINYNPAFPAKVTLDPYCETNDCTQYGSPVAPTTSAPTSSSDSCVSRPTATIVFAILGLIGINYQAYYC</sequence>
<protein>
    <recommendedName>
        <fullName evidence="4">Peptidase C1A papain C-terminal domain-containing protein</fullName>
    </recommendedName>
</protein>
<accession>A0A7S2SL38</accession>
<dbReference type="InterPro" id="IPR025660">
    <property type="entry name" value="Pept_his_AS"/>
</dbReference>
<dbReference type="InterPro" id="IPR000169">
    <property type="entry name" value="Pept_cys_AS"/>
</dbReference>
<name>A0A7S2SL38_9STRA</name>
<comment type="similarity">
    <text evidence="1">Belongs to the peptidase C1 family.</text>
</comment>
<feature type="signal peptide" evidence="3">
    <location>
        <begin position="1"/>
        <end position="21"/>
    </location>
</feature>
<feature type="domain" description="Peptidase C1A papain C-terminal" evidence="4">
    <location>
        <begin position="161"/>
        <end position="400"/>
    </location>
</feature>
<dbReference type="PROSITE" id="PS00139">
    <property type="entry name" value="THIOL_PROTEASE_CYS"/>
    <property type="match status" value="1"/>
</dbReference>
<dbReference type="SUPFAM" id="SSF54001">
    <property type="entry name" value="Cysteine proteinases"/>
    <property type="match status" value="1"/>
</dbReference>
<dbReference type="InterPro" id="IPR038765">
    <property type="entry name" value="Papain-like_cys_pep_sf"/>
</dbReference>
<keyword evidence="2" id="KW-0865">Zymogen</keyword>
<dbReference type="GO" id="GO:0006508">
    <property type="term" value="P:proteolysis"/>
    <property type="evidence" value="ECO:0007669"/>
    <property type="project" value="InterPro"/>
</dbReference>
<dbReference type="InterPro" id="IPR000668">
    <property type="entry name" value="Peptidase_C1A_C"/>
</dbReference>
<evidence type="ECO:0000259" key="4">
    <source>
        <dbReference type="SMART" id="SM00645"/>
    </source>
</evidence>
<dbReference type="GO" id="GO:0008234">
    <property type="term" value="F:cysteine-type peptidase activity"/>
    <property type="evidence" value="ECO:0007669"/>
    <property type="project" value="InterPro"/>
</dbReference>
<feature type="chain" id="PRO_5035681036" description="Peptidase C1A papain C-terminal domain-containing protein" evidence="3">
    <location>
        <begin position="22"/>
        <end position="459"/>
    </location>
</feature>
<dbReference type="PANTHER" id="PTHR12411">
    <property type="entry name" value="CYSTEINE PROTEASE FAMILY C1-RELATED"/>
    <property type="match status" value="1"/>
</dbReference>
<dbReference type="SMART" id="SM00645">
    <property type="entry name" value="Pept_C1"/>
    <property type="match status" value="1"/>
</dbReference>
<keyword evidence="3" id="KW-0732">Signal</keyword>
<dbReference type="EMBL" id="HBHK01024120">
    <property type="protein sequence ID" value="CAD9703216.1"/>
    <property type="molecule type" value="Transcribed_RNA"/>
</dbReference>
<evidence type="ECO:0000256" key="2">
    <source>
        <dbReference type="ARBA" id="ARBA00023145"/>
    </source>
</evidence>
<dbReference type="PROSITE" id="PS00639">
    <property type="entry name" value="THIOL_PROTEASE_HIS"/>
    <property type="match status" value="1"/>
</dbReference>
<dbReference type="EMBL" id="HBHK01024109">
    <property type="protein sequence ID" value="CAD9703195.1"/>
    <property type="molecule type" value="Transcribed_RNA"/>
</dbReference>
<evidence type="ECO:0000256" key="1">
    <source>
        <dbReference type="ARBA" id="ARBA00008455"/>
    </source>
</evidence>
<dbReference type="Gene3D" id="3.90.70.10">
    <property type="entry name" value="Cysteine proteinases"/>
    <property type="match status" value="1"/>
</dbReference>
<dbReference type="InterPro" id="IPR039417">
    <property type="entry name" value="Peptidase_C1A_papain-like"/>
</dbReference>
<dbReference type="PRINTS" id="PR00705">
    <property type="entry name" value="PAPAIN"/>
</dbReference>
<gene>
    <name evidence="5" type="ORF">QSP1433_LOCUS15187</name>
    <name evidence="6" type="ORF">QSP1433_LOCUS15194</name>
</gene>
<dbReference type="Pfam" id="PF00112">
    <property type="entry name" value="Peptidase_C1"/>
    <property type="match status" value="1"/>
</dbReference>
<reference evidence="5" key="1">
    <citation type="submission" date="2021-01" db="EMBL/GenBank/DDBJ databases">
        <authorList>
            <person name="Corre E."/>
            <person name="Pelletier E."/>
            <person name="Niang G."/>
            <person name="Scheremetjew M."/>
            <person name="Finn R."/>
            <person name="Kale V."/>
            <person name="Holt S."/>
            <person name="Cochrane G."/>
            <person name="Meng A."/>
            <person name="Brown T."/>
            <person name="Cohen L."/>
        </authorList>
    </citation>
    <scope>NUCLEOTIDE SEQUENCE</scope>
    <source>
        <strain evidence="5">NY070348D</strain>
    </source>
</reference>
<dbReference type="InterPro" id="IPR013128">
    <property type="entry name" value="Peptidase_C1A"/>
</dbReference>
<evidence type="ECO:0000256" key="3">
    <source>
        <dbReference type="SAM" id="SignalP"/>
    </source>
</evidence>
<evidence type="ECO:0000313" key="5">
    <source>
        <dbReference type="EMBL" id="CAD9703195.1"/>
    </source>
</evidence>
<dbReference type="AlphaFoldDB" id="A0A7S2SL38"/>